<evidence type="ECO:0000313" key="10">
    <source>
        <dbReference type="Proteomes" id="UP001500067"/>
    </source>
</evidence>
<dbReference type="SMART" id="SM00448">
    <property type="entry name" value="REC"/>
    <property type="match status" value="1"/>
</dbReference>
<organism evidence="9 10">
    <name type="scientific">Nemorincola caseinilytica</name>
    <dbReference type="NCBI Taxonomy" id="2054315"/>
    <lineage>
        <taxon>Bacteria</taxon>
        <taxon>Pseudomonadati</taxon>
        <taxon>Bacteroidota</taxon>
        <taxon>Chitinophagia</taxon>
        <taxon>Chitinophagales</taxon>
        <taxon>Chitinophagaceae</taxon>
        <taxon>Nemorincola</taxon>
    </lineage>
</organism>
<dbReference type="Pfam" id="PF00072">
    <property type="entry name" value="Response_reg"/>
    <property type="match status" value="1"/>
</dbReference>
<evidence type="ECO:0000256" key="4">
    <source>
        <dbReference type="ARBA" id="ARBA00022679"/>
    </source>
</evidence>
<evidence type="ECO:0000256" key="2">
    <source>
        <dbReference type="ARBA" id="ARBA00012438"/>
    </source>
</evidence>
<evidence type="ECO:0000313" key="9">
    <source>
        <dbReference type="EMBL" id="GAA4459512.1"/>
    </source>
</evidence>
<dbReference type="Gene3D" id="2.10.70.100">
    <property type="match status" value="1"/>
</dbReference>
<gene>
    <name evidence="9" type="ORF">GCM10023093_00610</name>
</gene>
<dbReference type="InterPro" id="IPR011006">
    <property type="entry name" value="CheY-like_superfamily"/>
</dbReference>
<feature type="domain" description="Response regulatory" evidence="7">
    <location>
        <begin position="7"/>
        <end position="123"/>
    </location>
</feature>
<comment type="catalytic activity">
    <reaction evidence="1">
        <text>ATP + protein L-histidine = ADP + protein N-phospho-L-histidine.</text>
        <dbReference type="EC" id="2.7.13.3"/>
    </reaction>
</comment>
<dbReference type="Gene3D" id="3.40.50.2300">
    <property type="match status" value="1"/>
</dbReference>
<name>A0ABP8N441_9BACT</name>
<dbReference type="CDD" id="cd00130">
    <property type="entry name" value="PAS"/>
    <property type="match status" value="1"/>
</dbReference>
<keyword evidence="5" id="KW-0418">Kinase</keyword>
<dbReference type="InterPro" id="IPR013655">
    <property type="entry name" value="PAS_fold_3"/>
</dbReference>
<feature type="modified residue" description="4-aspartylphosphate" evidence="6">
    <location>
        <position position="58"/>
    </location>
</feature>
<dbReference type="InterPro" id="IPR000700">
    <property type="entry name" value="PAS-assoc_C"/>
</dbReference>
<dbReference type="SUPFAM" id="SSF55785">
    <property type="entry name" value="PYP-like sensor domain (PAS domain)"/>
    <property type="match status" value="2"/>
</dbReference>
<dbReference type="PANTHER" id="PTHR43304">
    <property type="entry name" value="PHYTOCHROME-LIKE PROTEIN CPH1"/>
    <property type="match status" value="1"/>
</dbReference>
<accession>A0ABP8N441</accession>
<dbReference type="PANTHER" id="PTHR43304:SF1">
    <property type="entry name" value="PAC DOMAIN-CONTAINING PROTEIN"/>
    <property type="match status" value="1"/>
</dbReference>
<evidence type="ECO:0000256" key="3">
    <source>
        <dbReference type="ARBA" id="ARBA00022553"/>
    </source>
</evidence>
<dbReference type="SMART" id="SM00091">
    <property type="entry name" value="PAS"/>
    <property type="match status" value="2"/>
</dbReference>
<dbReference type="PROSITE" id="PS50110">
    <property type="entry name" value="RESPONSE_REGULATORY"/>
    <property type="match status" value="1"/>
</dbReference>
<dbReference type="Gene3D" id="3.30.450.20">
    <property type="entry name" value="PAS domain"/>
    <property type="match status" value="2"/>
</dbReference>
<dbReference type="Pfam" id="PF08447">
    <property type="entry name" value="PAS_3"/>
    <property type="match status" value="1"/>
</dbReference>
<comment type="caution">
    <text evidence="9">The sequence shown here is derived from an EMBL/GenBank/DDBJ whole genome shotgun (WGS) entry which is preliminary data.</text>
</comment>
<feature type="domain" description="PAC" evidence="8">
    <location>
        <begin position="216"/>
        <end position="268"/>
    </location>
</feature>
<dbReference type="NCBIfam" id="TIGR00229">
    <property type="entry name" value="sensory_box"/>
    <property type="match status" value="2"/>
</dbReference>
<dbReference type="InterPro" id="IPR035965">
    <property type="entry name" value="PAS-like_dom_sf"/>
</dbReference>
<evidence type="ECO:0000259" key="8">
    <source>
        <dbReference type="PROSITE" id="PS50113"/>
    </source>
</evidence>
<evidence type="ECO:0000259" key="7">
    <source>
        <dbReference type="PROSITE" id="PS50110"/>
    </source>
</evidence>
<dbReference type="InterPro" id="IPR052162">
    <property type="entry name" value="Sensor_kinase/Photoreceptor"/>
</dbReference>
<evidence type="ECO:0000256" key="5">
    <source>
        <dbReference type="ARBA" id="ARBA00022777"/>
    </source>
</evidence>
<keyword evidence="3 6" id="KW-0597">Phosphoprotein</keyword>
<reference evidence="10" key="1">
    <citation type="journal article" date="2019" name="Int. J. Syst. Evol. Microbiol.">
        <title>The Global Catalogue of Microorganisms (GCM) 10K type strain sequencing project: providing services to taxonomists for standard genome sequencing and annotation.</title>
        <authorList>
            <consortium name="The Broad Institute Genomics Platform"/>
            <consortium name="The Broad Institute Genome Sequencing Center for Infectious Disease"/>
            <person name="Wu L."/>
            <person name="Ma J."/>
        </authorList>
    </citation>
    <scope>NUCLEOTIDE SEQUENCE [LARGE SCALE GENOMIC DNA]</scope>
    <source>
        <strain evidence="10">JCM 32105</strain>
    </source>
</reference>
<dbReference type="SMART" id="SM00086">
    <property type="entry name" value="PAC"/>
    <property type="match status" value="2"/>
</dbReference>
<evidence type="ECO:0000256" key="6">
    <source>
        <dbReference type="PROSITE-ProRule" id="PRU00169"/>
    </source>
</evidence>
<sequence length="388" mass="44368">MLAKEINILHLEDEVMDAYLVKKILDRAMLNFNITVICDKESFINALHAGTYDIILADHSMPNFTAMDALHILKEKNIDLPLILVTGTVSEEYSVNAMKEGAWDYVLKDRLQRLPSAVTSALERYEATLDKKRHIKEIFAKEALMKEAERLARFGSWQADLVNGHSAWSDEKYRILGYEPEAVAPTFENFMARVHPDDVAHVKQVHEHAFSHLNNMKYECRMLIAQGVIKYIRCEMVIKRDTDGNITALTGIIRDITESQEAKQRLSENENKYKCLFAYSPQPMWVIEEGSSRFLDVNKAAMAHYGYSYEEFMSMTAADIRPITERNSFMEVFMAAKSEERSNRGVWKHQKKDGTLIDVEIMASSVMFDGMAARLILLYDVTKAAVTA</sequence>
<evidence type="ECO:0000256" key="1">
    <source>
        <dbReference type="ARBA" id="ARBA00000085"/>
    </source>
</evidence>
<dbReference type="Pfam" id="PF13426">
    <property type="entry name" value="PAS_9"/>
    <property type="match status" value="1"/>
</dbReference>
<dbReference type="InterPro" id="IPR001610">
    <property type="entry name" value="PAC"/>
</dbReference>
<dbReference type="SUPFAM" id="SSF52172">
    <property type="entry name" value="CheY-like"/>
    <property type="match status" value="1"/>
</dbReference>
<dbReference type="InterPro" id="IPR000014">
    <property type="entry name" value="PAS"/>
</dbReference>
<dbReference type="EMBL" id="BAABFA010000001">
    <property type="protein sequence ID" value="GAA4459512.1"/>
    <property type="molecule type" value="Genomic_DNA"/>
</dbReference>
<dbReference type="Proteomes" id="UP001500067">
    <property type="component" value="Unassembled WGS sequence"/>
</dbReference>
<dbReference type="CDD" id="cd00156">
    <property type="entry name" value="REC"/>
    <property type="match status" value="1"/>
</dbReference>
<keyword evidence="10" id="KW-1185">Reference proteome</keyword>
<dbReference type="PROSITE" id="PS50113">
    <property type="entry name" value="PAC"/>
    <property type="match status" value="1"/>
</dbReference>
<keyword evidence="4" id="KW-0808">Transferase</keyword>
<protein>
    <recommendedName>
        <fullName evidence="2">histidine kinase</fullName>
        <ecNumber evidence="2">2.7.13.3</ecNumber>
    </recommendedName>
</protein>
<dbReference type="InterPro" id="IPR001789">
    <property type="entry name" value="Sig_transdc_resp-reg_receiver"/>
</dbReference>
<proteinExistence type="predicted"/>
<dbReference type="EC" id="2.7.13.3" evidence="2"/>
<dbReference type="RefSeq" id="WP_345076757.1">
    <property type="nucleotide sequence ID" value="NZ_BAABFA010000001.1"/>
</dbReference>